<comment type="similarity">
    <text evidence="2 10">Belongs to the SPT6 family.</text>
</comment>
<feature type="compositionally biased region" description="Acidic residues" evidence="13">
    <location>
        <begin position="82"/>
        <end position="98"/>
    </location>
</feature>
<dbReference type="PROSITE" id="PS50126">
    <property type="entry name" value="S1"/>
    <property type="match status" value="1"/>
</dbReference>
<dbReference type="EMBL" id="OA564733">
    <property type="protein sequence ID" value="CAD7195384.1"/>
    <property type="molecule type" value="Genomic_DNA"/>
</dbReference>
<feature type="compositionally biased region" description="Basic and acidic residues" evidence="13">
    <location>
        <begin position="1413"/>
        <end position="1422"/>
    </location>
</feature>
<keyword evidence="5 12" id="KW-0175">Coiled coil</keyword>
<evidence type="ECO:0000256" key="8">
    <source>
        <dbReference type="ARBA" id="ARBA00023242"/>
    </source>
</evidence>
<evidence type="ECO:0000256" key="3">
    <source>
        <dbReference type="ARBA" id="ARBA00020248"/>
    </source>
</evidence>
<dbReference type="SUPFAM" id="SSF158832">
    <property type="entry name" value="Tex N-terminal region-like"/>
    <property type="match status" value="1"/>
</dbReference>
<feature type="compositionally biased region" description="Acidic residues" evidence="13">
    <location>
        <begin position="56"/>
        <end position="69"/>
    </location>
</feature>
<feature type="compositionally biased region" description="Basic and acidic residues" evidence="13">
    <location>
        <begin position="1828"/>
        <end position="1843"/>
    </location>
</feature>
<feature type="compositionally biased region" description="Acidic residues" evidence="13">
    <location>
        <begin position="118"/>
        <end position="129"/>
    </location>
</feature>
<keyword evidence="11" id="KW-0727">SH2 domain</keyword>
<comment type="function">
    <text evidence="10">Histone H3-H4 chaperone that plays a role in maintenance of chromatin structure during RNA polymerase II transcription elongation.</text>
</comment>
<sequence length="1920" mass="221045">MADFLDSEADETEEEDDEVEGYHKKKSKRIKAMDSEEEEEEDDEERLREELKDLIDDAPIDESDGEDSDASGGSKKRKKSDDEDFDDRLEDEDYDLIEENLGVKVERKRFKRLRRIEDEESEEEQDDQVEGARDAIANELFDDGSDHDEDRVSDKGRPEVERFEDEDEEGDYSDADDFIVDDDGQPISDKRKKRKPIFSDAALQEAQDIFGVDFDYDEFEKYDEFDEDEDEEDDYDVEEGDEEAEKRRKPKKPARKKPTKKSIFEIYEPSELKRGHFTDLDNEIRNTDIPERMQLRDFPVTAVPDGSEELEEESEWIYKQAFCKQSISVQEILKEEIMTRGKKFMQGELHWNRPLTCLIILEKEDDTLLSDELTSQKIHSGIRKKEAAAISPPVHKASCILKESLDRHFNGGKYHFTRFSSSSRLKVYKTSKDGHSSHEARERAKKGPQTIGKIKKALEFIRNQHFEVPFIAFYRKEYVQPELNINDLWKVYKYDEKWCQLRSRKDSLINLLEKMRDYQAEQIMKDPDAPIPDNLRVMKEEDLDRLRMVQTSEELKDVHTHFLLYYAQDIPIMQEAWRAKQREAAREAKRNKRRNAVVEGVEGEEPPPDPEEEEPEAIDEPPEPETLKHAARSGPYSMCKKANLDGLAKRFGLTPEQFGENLRDNYQRHEVDQEASDPLDVAKEYISNKFTNEEDVLRAVKFMVAMQLSRDPLVRKCVRETFFERAKVDVIPTKKGIKEIDENHPCYSMKYLKNKPVRDFVGDQFLKLVMAEEDKLLTITISEMIEGLMTSQSYADEVKNLYYRDEFSKNVQEWNNLRGEIVELALTRFLLPDLRKELKTNLLTEARESVLKMCCRKLYNWLKVAPYTVEFTEEDDEEWDTSKGLRVMGLAFVPDYSQAAFACIVGPDGDVTDHLRLPHVLKRKNSFREEEKLQKEADLLALRMFISQKKPHVICVGGEARDALMIAADLKDIVAQLVEDDQFPSISVEICDNELAKVFANSIKGENEFREFPHLLRQAVSLCRRLQDPLVEFSQLCTSDEEILCLRYHTFQDQLTREELLEALYLEFVNRTNEVGVDVNLAVQQPYTANLVQFVCGLGPRKGQALLKTLKQSNQRLENRTQLVTSCHMGPKVFINCAGFIKIDTNSLGDSTEAYVEVLDGSRVHPETYEWARKMAVDALEYDDEDANPAGALEEILESPERLKDLDLDAFAEELERQGFGNKSITLYDIRAELNHRYKDLRSPFTSPNPEEMFDMLTKETPETFFIGKMVLGTVIGITHRKPQGEQLDQANPVRNDETGLWQCPFCLKNDFPELSEVWNHFDAGGCPGQATGVRLRLDNGISGYIHIKNLSDKRVNNPEERVHHGQSIYCRIIKIDVERFSVECISKSSDLADKNHEWRPPKDPYYDTEAEEKDKKVEEDGKKLKQRQTYIKRVIVHPSFHNISYQEAEKIMAQMDQGEVIVRPSSKGTDHLTVTWKVTDGVYQHIDVREEGKENAFSLGQNLYIGNEEFEDLDEIIARHVNPMAAHARDLLTFKYYNQDLEGLKDKAEEILKEEKKKNLQKIHYFISASKNYPGKFMLSYLPRTRCRHEFITITPEGFRFRQQMFDSLGLLFRWFKEHFRDPIPGTPSTPRNMATNRTPYHTPSINIAGNLYLGYVNCMNPEAIHRVAQNLPTHMLHSLSQVASQTPHYPHTPGGGYGASMHTYPNTPYTPSGQTPFMTPYHTPHASQTPRYGQQTPQHIPQHTVPGGFLHPGSLTPGHRTPSHRPVVMPHTPQARSSITNVTSEPMDWRKAAEAWAKSKNRESSGTPRQDGRSTPRSHSGSSTPRFDDLRKTTPRYDDSGRNTPRSSNGSVGSYQNIRSNSNMGRAPYGMSMGKSPRGPGSVSGRDSLRSTPRTNTSPHSMIESSLSGDATPLYDEN</sequence>
<dbReference type="GO" id="GO:0008023">
    <property type="term" value="C:transcription elongation factor complex"/>
    <property type="evidence" value="ECO:0007669"/>
    <property type="project" value="TreeGrafter"/>
</dbReference>
<protein>
    <recommendedName>
        <fullName evidence="3">Transcription elongation factor SPT6</fullName>
    </recommendedName>
    <alternativeName>
        <fullName evidence="9">Transcription elongation factor spt6</fullName>
    </alternativeName>
</protein>
<dbReference type="InterPro" id="IPR042066">
    <property type="entry name" value="Spt6_death-like"/>
</dbReference>
<dbReference type="InterPro" id="IPR003029">
    <property type="entry name" value="S1_domain"/>
</dbReference>
<dbReference type="PANTHER" id="PTHR10145:SF6">
    <property type="entry name" value="TRANSCRIPTION ELONGATION FACTOR SPT6"/>
    <property type="match status" value="1"/>
</dbReference>
<dbReference type="SUPFAM" id="SSF53098">
    <property type="entry name" value="Ribonuclease H-like"/>
    <property type="match status" value="1"/>
</dbReference>
<dbReference type="CDD" id="cd09918">
    <property type="entry name" value="SH2_Nterm_SPT6_like"/>
    <property type="match status" value="1"/>
</dbReference>
<dbReference type="SMART" id="SM00252">
    <property type="entry name" value="SH2"/>
    <property type="match status" value="1"/>
</dbReference>
<feature type="compositionally biased region" description="Basic and acidic residues" evidence="13">
    <location>
        <begin position="148"/>
        <end position="161"/>
    </location>
</feature>
<feature type="coiled-coil region" evidence="12">
    <location>
        <begin position="1535"/>
        <end position="1562"/>
    </location>
</feature>
<dbReference type="Gene3D" id="1.10.3500.10">
    <property type="entry name" value="Tex N-terminal region-like"/>
    <property type="match status" value="1"/>
</dbReference>
<feature type="compositionally biased region" description="Polar residues" evidence="13">
    <location>
        <begin position="1892"/>
        <end position="1911"/>
    </location>
</feature>
<proteinExistence type="inferred from homology"/>
<feature type="region of interest" description="Disordered" evidence="13">
    <location>
        <begin position="114"/>
        <end position="198"/>
    </location>
</feature>
<dbReference type="InterPro" id="IPR035420">
    <property type="entry name" value="Spt6_SH2"/>
</dbReference>
<feature type="region of interest" description="Disordered" evidence="13">
    <location>
        <begin position="1"/>
        <end position="100"/>
    </location>
</feature>
<feature type="compositionally biased region" description="Acidic residues" evidence="13">
    <location>
        <begin position="220"/>
        <end position="243"/>
    </location>
</feature>
<evidence type="ECO:0000256" key="12">
    <source>
        <dbReference type="SAM" id="Coils"/>
    </source>
</evidence>
<dbReference type="Gene3D" id="2.40.50.140">
    <property type="entry name" value="Nucleic acid-binding proteins"/>
    <property type="match status" value="1"/>
</dbReference>
<dbReference type="Gene3D" id="3.30.505.10">
    <property type="entry name" value="SH2 domain"/>
    <property type="match status" value="2"/>
</dbReference>
<dbReference type="Pfam" id="PF14639">
    <property type="entry name" value="YqgF"/>
    <property type="match status" value="1"/>
</dbReference>
<keyword evidence="6 10" id="KW-0804">Transcription</keyword>
<feature type="compositionally biased region" description="Acidic residues" evidence="13">
    <location>
        <begin position="1"/>
        <end position="19"/>
    </location>
</feature>
<dbReference type="InterPro" id="IPR012337">
    <property type="entry name" value="RNaseH-like_sf"/>
</dbReference>
<feature type="compositionally biased region" description="Acidic residues" evidence="13">
    <location>
        <begin position="35"/>
        <end position="44"/>
    </location>
</feature>
<evidence type="ECO:0000256" key="10">
    <source>
        <dbReference type="PIRNR" id="PIRNR036947"/>
    </source>
</evidence>
<evidence type="ECO:0000256" key="6">
    <source>
        <dbReference type="ARBA" id="ARBA00023163"/>
    </source>
</evidence>
<dbReference type="Pfam" id="PF22706">
    <property type="entry name" value="Tex_central_region"/>
    <property type="match status" value="1"/>
</dbReference>
<dbReference type="InterPro" id="IPR035019">
    <property type="entry name" value="Spt6_SH2_N"/>
</dbReference>
<dbReference type="GO" id="GO:0140673">
    <property type="term" value="P:transcription elongation-coupled chromatin remodeling"/>
    <property type="evidence" value="ECO:0007669"/>
    <property type="project" value="InterPro"/>
</dbReference>
<dbReference type="CDD" id="cd00164">
    <property type="entry name" value="S1_like"/>
    <property type="match status" value="1"/>
</dbReference>
<dbReference type="GO" id="GO:0034728">
    <property type="term" value="P:nucleosome organization"/>
    <property type="evidence" value="ECO:0007669"/>
    <property type="project" value="TreeGrafter"/>
</dbReference>
<dbReference type="SMART" id="SM00316">
    <property type="entry name" value="S1"/>
    <property type="match status" value="1"/>
</dbReference>
<feature type="region of interest" description="Disordered" evidence="13">
    <location>
        <begin position="1794"/>
        <end position="1920"/>
    </location>
</feature>
<dbReference type="InterPro" id="IPR041692">
    <property type="entry name" value="HHH_9"/>
</dbReference>
<dbReference type="GO" id="GO:0031491">
    <property type="term" value="F:nucleosome binding"/>
    <property type="evidence" value="ECO:0007669"/>
    <property type="project" value="TreeGrafter"/>
</dbReference>
<dbReference type="CDD" id="cd09928">
    <property type="entry name" value="SH2_Cterm_SPT6_like"/>
    <property type="match status" value="1"/>
</dbReference>
<dbReference type="InterPro" id="IPR000980">
    <property type="entry name" value="SH2"/>
</dbReference>
<dbReference type="Gene3D" id="3.30.420.140">
    <property type="entry name" value="YqgF/RNase H-like domain"/>
    <property type="match status" value="1"/>
</dbReference>
<dbReference type="PIRSF" id="PIRSF036947">
    <property type="entry name" value="Spt6"/>
    <property type="match status" value="1"/>
</dbReference>
<keyword evidence="8 10" id="KW-0539">Nucleus</keyword>
<feature type="domain" description="S1 motif" evidence="15">
    <location>
        <begin position="1333"/>
        <end position="1388"/>
    </location>
</feature>
<evidence type="ECO:0000256" key="9">
    <source>
        <dbReference type="ARBA" id="ARBA00070625"/>
    </source>
</evidence>
<dbReference type="InterPro" id="IPR028088">
    <property type="entry name" value="Spt6_HTH_DNA-bd_dom"/>
</dbReference>
<dbReference type="FunFam" id="3.30.505.10:FF:000030">
    <property type="entry name" value="Transcription elongation factor spt6"/>
    <property type="match status" value="1"/>
</dbReference>
<dbReference type="FunFam" id="3.30.420.140:FF:000004">
    <property type="entry name" value="Transcription elongation factor spt6"/>
    <property type="match status" value="1"/>
</dbReference>
<evidence type="ECO:0000259" key="15">
    <source>
        <dbReference type="PROSITE" id="PS50126"/>
    </source>
</evidence>
<dbReference type="GO" id="GO:0003677">
    <property type="term" value="F:DNA binding"/>
    <property type="evidence" value="ECO:0007669"/>
    <property type="project" value="InterPro"/>
</dbReference>
<feature type="compositionally biased region" description="Acidic residues" evidence="13">
    <location>
        <begin position="601"/>
        <end position="623"/>
    </location>
</feature>
<evidence type="ECO:0000256" key="2">
    <source>
        <dbReference type="ARBA" id="ARBA00009253"/>
    </source>
</evidence>
<evidence type="ECO:0000313" key="16">
    <source>
        <dbReference type="EMBL" id="CAD7195384.1"/>
    </source>
</evidence>
<dbReference type="InterPro" id="IPR017072">
    <property type="entry name" value="TF_Spt6"/>
</dbReference>
<dbReference type="InterPro" id="IPR010994">
    <property type="entry name" value="RuvA_2-like"/>
</dbReference>
<keyword evidence="7" id="KW-0143">Chaperone</keyword>
<reference evidence="16" key="1">
    <citation type="submission" date="2020-11" db="EMBL/GenBank/DDBJ databases">
        <authorList>
            <person name="Tran Van P."/>
        </authorList>
    </citation>
    <scope>NUCLEOTIDE SEQUENCE</scope>
</reference>
<dbReference type="InterPro" id="IPR023323">
    <property type="entry name" value="Tex-like_dom_sf"/>
</dbReference>
<evidence type="ECO:0000256" key="7">
    <source>
        <dbReference type="ARBA" id="ARBA00023186"/>
    </source>
</evidence>
<dbReference type="InterPro" id="IPR023319">
    <property type="entry name" value="Tex-like_HTH_dom_sf"/>
</dbReference>
<evidence type="ECO:0000259" key="14">
    <source>
        <dbReference type="PROSITE" id="PS50001"/>
    </source>
</evidence>
<feature type="compositionally biased region" description="Acidic residues" evidence="13">
    <location>
        <begin position="162"/>
        <end position="184"/>
    </location>
</feature>
<dbReference type="PROSITE" id="PS50001">
    <property type="entry name" value="SH2"/>
    <property type="match status" value="1"/>
</dbReference>
<dbReference type="SUPFAM" id="SSF47781">
    <property type="entry name" value="RuvA domain 2-like"/>
    <property type="match status" value="2"/>
</dbReference>
<dbReference type="InterPro" id="IPR012340">
    <property type="entry name" value="NA-bd_OB-fold"/>
</dbReference>
<dbReference type="Pfam" id="PF17674">
    <property type="entry name" value="HHH_9"/>
    <property type="match status" value="1"/>
</dbReference>
<feature type="compositionally biased region" description="Basic residues" evidence="13">
    <location>
        <begin position="247"/>
        <end position="260"/>
    </location>
</feature>
<dbReference type="GO" id="GO:0060429">
    <property type="term" value="P:epithelium development"/>
    <property type="evidence" value="ECO:0007669"/>
    <property type="project" value="UniProtKB-ARBA"/>
</dbReference>
<dbReference type="Gene3D" id="1.10.150.850">
    <property type="entry name" value="Spt6, helix-hairpin-helix domain"/>
    <property type="match status" value="2"/>
</dbReference>
<dbReference type="SUPFAM" id="SSF50249">
    <property type="entry name" value="Nucleic acid-binding proteins"/>
    <property type="match status" value="1"/>
</dbReference>
<dbReference type="Gene3D" id="1.10.10.2740">
    <property type="entry name" value="Spt6, Death-like domain"/>
    <property type="match status" value="1"/>
</dbReference>
<feature type="region of interest" description="Disordered" evidence="13">
    <location>
        <begin position="1394"/>
        <end position="1422"/>
    </location>
</feature>
<name>A0A7R8Z449_TIMDO</name>
<keyword evidence="4" id="KW-0597">Phosphoprotein</keyword>
<dbReference type="FunFam" id="1.10.150.850:FF:000003">
    <property type="entry name" value="Transcription elongation factor spt6"/>
    <property type="match status" value="1"/>
</dbReference>
<dbReference type="InterPro" id="IPR032706">
    <property type="entry name" value="Spt6_HHH"/>
</dbReference>
<dbReference type="GO" id="GO:0042393">
    <property type="term" value="F:histone binding"/>
    <property type="evidence" value="ECO:0007669"/>
    <property type="project" value="TreeGrafter"/>
</dbReference>
<feature type="compositionally biased region" description="Polar residues" evidence="13">
    <location>
        <begin position="1844"/>
        <end position="1866"/>
    </location>
</feature>
<dbReference type="Pfam" id="PF14633">
    <property type="entry name" value="SH2_2"/>
    <property type="match status" value="1"/>
</dbReference>
<dbReference type="InterPro" id="IPR036860">
    <property type="entry name" value="SH2_dom_sf"/>
</dbReference>
<feature type="compositionally biased region" description="Polar residues" evidence="13">
    <location>
        <begin position="1806"/>
        <end position="1827"/>
    </location>
</feature>
<dbReference type="FunFam" id="1.10.150.850:FF:000004">
    <property type="entry name" value="Transcription elongation factor SPT6"/>
    <property type="match status" value="1"/>
</dbReference>
<evidence type="ECO:0000256" key="11">
    <source>
        <dbReference type="PROSITE-ProRule" id="PRU00191"/>
    </source>
</evidence>
<dbReference type="InterPro" id="IPR035018">
    <property type="entry name" value="Spt6_SH2_C"/>
</dbReference>
<feature type="region of interest" description="Disordered" evidence="13">
    <location>
        <begin position="220"/>
        <end position="260"/>
    </location>
</feature>
<organism evidence="16">
    <name type="scientific">Timema douglasi</name>
    <name type="common">Walking stick</name>
    <dbReference type="NCBI Taxonomy" id="61478"/>
    <lineage>
        <taxon>Eukaryota</taxon>
        <taxon>Metazoa</taxon>
        <taxon>Ecdysozoa</taxon>
        <taxon>Arthropoda</taxon>
        <taxon>Hexapoda</taxon>
        <taxon>Insecta</taxon>
        <taxon>Pterygota</taxon>
        <taxon>Neoptera</taxon>
        <taxon>Polyneoptera</taxon>
        <taxon>Phasmatodea</taxon>
        <taxon>Timematodea</taxon>
        <taxon>Timematoidea</taxon>
        <taxon>Timematidae</taxon>
        <taxon>Timema</taxon>
    </lineage>
</organism>
<gene>
    <name evidence="16" type="ORF">TDIB3V08_LOCUS1768</name>
</gene>
<feature type="compositionally biased region" description="Basic and acidic residues" evidence="13">
    <location>
        <begin position="1394"/>
        <end position="1406"/>
    </location>
</feature>
<comment type="subcellular location">
    <subcellularLocation>
        <location evidence="1 10">Nucleus</location>
    </subcellularLocation>
</comment>
<dbReference type="Pfam" id="PF00575">
    <property type="entry name" value="S1"/>
    <property type="match status" value="1"/>
</dbReference>
<dbReference type="Pfam" id="PF14632">
    <property type="entry name" value="SPT6_acidic"/>
    <property type="match status" value="1"/>
</dbReference>
<evidence type="ECO:0000256" key="13">
    <source>
        <dbReference type="SAM" id="MobiDB-lite"/>
    </source>
</evidence>
<dbReference type="Pfam" id="PF14641">
    <property type="entry name" value="HTH_44"/>
    <property type="match status" value="1"/>
</dbReference>
<dbReference type="FunFam" id="3.30.505.10:FF:000089">
    <property type="entry name" value="Transcription elongation factor spt6"/>
    <property type="match status" value="1"/>
</dbReference>
<dbReference type="InterPro" id="IPR028231">
    <property type="entry name" value="Spt6_YqgF"/>
</dbReference>
<dbReference type="InterPro" id="IPR028083">
    <property type="entry name" value="Spt6_acidic_N_dom"/>
</dbReference>
<dbReference type="Gene3D" id="1.10.10.650">
    <property type="entry name" value="RuvA domain 2-like"/>
    <property type="match status" value="1"/>
</dbReference>
<feature type="region of interest" description="Disordered" evidence="13">
    <location>
        <begin position="588"/>
        <end position="634"/>
    </location>
</feature>
<evidence type="ECO:0000256" key="4">
    <source>
        <dbReference type="ARBA" id="ARBA00022553"/>
    </source>
</evidence>
<dbReference type="FunFam" id="1.10.10.2740:FF:000001">
    <property type="entry name" value="Transcription elongation factor spt6"/>
    <property type="match status" value="1"/>
</dbReference>
<feature type="compositionally biased region" description="Basic and acidic residues" evidence="13">
    <location>
        <begin position="45"/>
        <end position="55"/>
    </location>
</feature>
<dbReference type="Pfam" id="PF14635">
    <property type="entry name" value="HHH_7"/>
    <property type="match status" value="1"/>
</dbReference>
<evidence type="ECO:0000256" key="5">
    <source>
        <dbReference type="ARBA" id="ARBA00023054"/>
    </source>
</evidence>
<dbReference type="SUPFAM" id="SSF55550">
    <property type="entry name" value="SH2 domain"/>
    <property type="match status" value="2"/>
</dbReference>
<evidence type="ECO:0000256" key="1">
    <source>
        <dbReference type="ARBA" id="ARBA00004123"/>
    </source>
</evidence>
<dbReference type="PANTHER" id="PTHR10145">
    <property type="entry name" value="TRANSCRIPTION ELONGATION FACTOR SPT6"/>
    <property type="match status" value="1"/>
</dbReference>
<dbReference type="FunFam" id="1.10.10.650:FF:000002">
    <property type="entry name" value="Transcription elongation factor spt6"/>
    <property type="match status" value="1"/>
</dbReference>
<dbReference type="FunFam" id="1.10.3500.10:FF:000006">
    <property type="entry name" value="Transcription elongation factor spt6"/>
    <property type="match status" value="1"/>
</dbReference>
<dbReference type="InterPro" id="IPR037027">
    <property type="entry name" value="YqgF/RNaseH-like_dom_sf"/>
</dbReference>
<dbReference type="InterPro" id="IPR055179">
    <property type="entry name" value="Tex-like_central_region"/>
</dbReference>
<feature type="domain" description="SH2" evidence="14">
    <location>
        <begin position="1431"/>
        <end position="1537"/>
    </location>
</feature>
<accession>A0A7R8Z449</accession>